<proteinExistence type="predicted"/>
<evidence type="ECO:0000313" key="2">
    <source>
        <dbReference type="Proteomes" id="UP000041254"/>
    </source>
</evidence>
<name>A0A0G4GTY3_VITBC</name>
<evidence type="ECO:0000313" key="1">
    <source>
        <dbReference type="EMBL" id="CEM34225.1"/>
    </source>
</evidence>
<organism evidence="1 2">
    <name type="scientific">Vitrella brassicaformis (strain CCMP3155)</name>
    <dbReference type="NCBI Taxonomy" id="1169540"/>
    <lineage>
        <taxon>Eukaryota</taxon>
        <taxon>Sar</taxon>
        <taxon>Alveolata</taxon>
        <taxon>Colpodellida</taxon>
        <taxon>Vitrellaceae</taxon>
        <taxon>Vitrella</taxon>
    </lineage>
</organism>
<accession>A0A0G4GTY3</accession>
<gene>
    <name evidence="1" type="ORF">Vbra_23167</name>
</gene>
<sequence>MQDCTAKSNTEQPHFLQKISQKIEYRNTCLAAVQWLAPGLWACLASSLTANAMSVCGAISLVSSWSVSCDLECQEHISLAQILRREDCRQLRFGPGTHRAPWDGGGSRDAVEVIGDGQDCSHNVA</sequence>
<dbReference type="Proteomes" id="UP000041254">
    <property type="component" value="Unassembled WGS sequence"/>
</dbReference>
<dbReference type="AlphaFoldDB" id="A0A0G4GTY3"/>
<reference evidence="1 2" key="1">
    <citation type="submission" date="2014-11" db="EMBL/GenBank/DDBJ databases">
        <authorList>
            <person name="Zhu J."/>
            <person name="Qi W."/>
            <person name="Song R."/>
        </authorList>
    </citation>
    <scope>NUCLEOTIDE SEQUENCE [LARGE SCALE GENOMIC DNA]</scope>
</reference>
<dbReference type="EMBL" id="CDMY01000811">
    <property type="protein sequence ID" value="CEM34225.1"/>
    <property type="molecule type" value="Genomic_DNA"/>
</dbReference>
<protein>
    <submittedName>
        <fullName evidence="1">Uncharacterized protein</fullName>
    </submittedName>
</protein>
<keyword evidence="2" id="KW-1185">Reference proteome</keyword>
<dbReference type="VEuPathDB" id="CryptoDB:Vbra_23167"/>
<dbReference type="InParanoid" id="A0A0G4GTY3"/>